<feature type="compositionally biased region" description="Basic and acidic residues" evidence="2">
    <location>
        <begin position="568"/>
        <end position="577"/>
    </location>
</feature>
<feature type="domain" description="FAS1" evidence="3">
    <location>
        <begin position="723"/>
        <end position="870"/>
    </location>
</feature>
<dbReference type="SMART" id="SM00554">
    <property type="entry name" value="FAS1"/>
    <property type="match status" value="2"/>
</dbReference>
<dbReference type="Gene3D" id="2.30.180.10">
    <property type="entry name" value="FAS1 domain"/>
    <property type="match status" value="2"/>
</dbReference>
<dbReference type="InterPro" id="IPR036378">
    <property type="entry name" value="FAS1_dom_sf"/>
</dbReference>
<dbReference type="Proteomes" id="UP000242457">
    <property type="component" value="Unassembled WGS sequence"/>
</dbReference>
<feature type="domain" description="FAS1" evidence="3">
    <location>
        <begin position="877"/>
        <end position="1010"/>
    </location>
</feature>
<dbReference type="InterPro" id="IPR050904">
    <property type="entry name" value="Adhesion/Biosynth-related"/>
</dbReference>
<evidence type="ECO:0000313" key="4">
    <source>
        <dbReference type="EMBL" id="PBC25409.1"/>
    </source>
</evidence>
<dbReference type="PROSITE" id="PS50213">
    <property type="entry name" value="FAS1"/>
    <property type="match status" value="2"/>
</dbReference>
<dbReference type="Pfam" id="PF02469">
    <property type="entry name" value="Fasciclin"/>
    <property type="match status" value="2"/>
</dbReference>
<feature type="compositionally biased region" description="Polar residues" evidence="2">
    <location>
        <begin position="42"/>
        <end position="64"/>
    </location>
</feature>
<feature type="region of interest" description="Disordered" evidence="2">
    <location>
        <begin position="546"/>
        <end position="578"/>
    </location>
</feature>
<dbReference type="PANTHER" id="PTHR10900:SF120">
    <property type="entry name" value="MUCIN-5AC-RELATED"/>
    <property type="match status" value="1"/>
</dbReference>
<feature type="coiled-coil region" evidence="1">
    <location>
        <begin position="163"/>
        <end position="202"/>
    </location>
</feature>
<evidence type="ECO:0000259" key="3">
    <source>
        <dbReference type="PROSITE" id="PS50213"/>
    </source>
</evidence>
<gene>
    <name evidence="4" type="ORF">APICC_08839</name>
</gene>
<name>A0A2A3E2N7_APICC</name>
<feature type="compositionally biased region" description="Polar residues" evidence="2">
    <location>
        <begin position="15"/>
        <end position="30"/>
    </location>
</feature>
<dbReference type="STRING" id="94128.A0A2A3E2N7"/>
<dbReference type="OrthoDB" id="286301at2759"/>
<feature type="region of interest" description="Disordered" evidence="2">
    <location>
        <begin position="506"/>
        <end position="527"/>
    </location>
</feature>
<keyword evidence="5" id="KW-1185">Reference proteome</keyword>
<dbReference type="EMBL" id="KZ288467">
    <property type="protein sequence ID" value="PBC25409.1"/>
    <property type="molecule type" value="Genomic_DNA"/>
</dbReference>
<evidence type="ECO:0000313" key="5">
    <source>
        <dbReference type="Proteomes" id="UP000242457"/>
    </source>
</evidence>
<accession>A0A2A3E2N7</accession>
<feature type="coiled-coil region" evidence="1">
    <location>
        <begin position="74"/>
        <end position="105"/>
    </location>
</feature>
<dbReference type="InterPro" id="IPR000782">
    <property type="entry name" value="FAS1_domain"/>
</dbReference>
<feature type="compositionally biased region" description="Low complexity" evidence="2">
    <location>
        <begin position="551"/>
        <end position="567"/>
    </location>
</feature>
<dbReference type="SUPFAM" id="SSF82153">
    <property type="entry name" value="FAS1 domain"/>
    <property type="match status" value="2"/>
</dbReference>
<feature type="region of interest" description="Disordered" evidence="2">
    <location>
        <begin position="1"/>
        <end position="65"/>
    </location>
</feature>
<proteinExistence type="predicted"/>
<sequence>MRMSHSSHDPRPRLSASQQAQILSDVQQHQQRFRRPQELSDTRGSFSNFEQAASKPQTSSSYSSLAKYKVDRAKQQQLQQLYQQQQQVQQLIQEQQQKVAQQLNNPNYLNGQIQFQSQPVKQQQFQQQYSSQYQNTNNHFQNLQQDLSQPLFSDRQTLQLQEYLEKQRELELLQKQRQQLLLEQQELRRQQELLRLQQLQKLTSTTSLPISVTSASTNSINISTTTTPVLVSLPTRKITPSETNLFLKAIATHQKKYSTTTPISPITTTIRTTTIHKPTSTVSPKTYQEKVTVTSTIPENLLDLIQEQQNQFIQQDKPKPQIKIIYQTEKPVTSKSVTTKTRSTSLGSEREILLKQLKLALAQSVDDDARNVSTRDIVLPNGKKVQLLDSSNSLTSNIPTDGSTLTTSTLALTTSTTTIKPPKVIFEELTKGVLPPGADFEVIRQKSDGKLEEIGKTPIHNLPAKKVTFVVLEEQPDGSYKVQGVKGNADKEGTEVESLVEKIKKGELKLPPSSSNPSTASSLQNFASSLDPNTISTKQSIVTSIQSGPYTTSRSTTARSTSVSSRYTENKSSEHFPHVTITPNSVSTTDKYLSSASSVTSHVFNSLKTTNTTPKLSSLDQDNRVTAKYPTITKSHFIPTMAPVNEIITTTPASVPTTFSYHSTNSYIHFTSPSSETLPSLKTIQTTARPLTTLHNENIIYQDTFERSTITPTIESLTMRNQIQESLTTLLRREGLFAMAKYLRQSGLDNVLNETGPYTIFVPTDKAFRTLLVQLGGPEKAEQKFRDNPRLLSGLLLHHVIPGAFRIDSLQDEMTGVSLAGTQLRVNEYAMHDHEWNDIKVTTINGAKVASNKRDIEIPQGIAHAIDRVMFPLPVGDLVQTLQADRERRFTTFLKLLYISGLQDTLSGPKTFTIFAPTDSAFESASKDGTSVWTEEDGLDAAKTIISRHIIPSTLYTAGMRYYLQKDTLRPQSPIHIHKNGGRVRINEAHVITHNIPATNGVLHAIDSIL</sequence>
<reference evidence="4 5" key="1">
    <citation type="submission" date="2014-07" db="EMBL/GenBank/DDBJ databases">
        <title>Genomic and transcriptomic analysis on Apis cerana provide comprehensive insights into honey bee biology.</title>
        <authorList>
            <person name="Diao Q."/>
            <person name="Sun L."/>
            <person name="Zheng H."/>
            <person name="Zheng H."/>
            <person name="Xu S."/>
            <person name="Wang S."/>
            <person name="Zeng Z."/>
            <person name="Hu F."/>
            <person name="Su S."/>
            <person name="Wu J."/>
        </authorList>
    </citation>
    <scope>NUCLEOTIDE SEQUENCE [LARGE SCALE GENOMIC DNA]</scope>
    <source>
        <tissue evidence="4">Pupae without intestine</tissue>
    </source>
</reference>
<evidence type="ECO:0000256" key="2">
    <source>
        <dbReference type="SAM" id="MobiDB-lite"/>
    </source>
</evidence>
<dbReference type="AlphaFoldDB" id="A0A2A3E2N7"/>
<organism evidence="4 5">
    <name type="scientific">Apis cerana cerana</name>
    <name type="common">Oriental honeybee</name>
    <dbReference type="NCBI Taxonomy" id="94128"/>
    <lineage>
        <taxon>Eukaryota</taxon>
        <taxon>Metazoa</taxon>
        <taxon>Ecdysozoa</taxon>
        <taxon>Arthropoda</taxon>
        <taxon>Hexapoda</taxon>
        <taxon>Insecta</taxon>
        <taxon>Pterygota</taxon>
        <taxon>Neoptera</taxon>
        <taxon>Endopterygota</taxon>
        <taxon>Hymenoptera</taxon>
        <taxon>Apocrita</taxon>
        <taxon>Aculeata</taxon>
        <taxon>Apoidea</taxon>
        <taxon>Anthophila</taxon>
        <taxon>Apidae</taxon>
        <taxon>Apis</taxon>
    </lineage>
</organism>
<dbReference type="GO" id="GO:0005615">
    <property type="term" value="C:extracellular space"/>
    <property type="evidence" value="ECO:0007669"/>
    <property type="project" value="TreeGrafter"/>
</dbReference>
<protein>
    <submittedName>
        <fullName evidence="4">Transforming growth factor-beta-induced protein ig-h3</fullName>
    </submittedName>
</protein>
<feature type="compositionally biased region" description="Low complexity" evidence="2">
    <location>
        <begin position="511"/>
        <end position="522"/>
    </location>
</feature>
<keyword evidence="1" id="KW-0175">Coiled coil</keyword>
<evidence type="ECO:0000256" key="1">
    <source>
        <dbReference type="SAM" id="Coils"/>
    </source>
</evidence>
<dbReference type="PANTHER" id="PTHR10900">
    <property type="entry name" value="PERIOSTIN-RELATED"/>
    <property type="match status" value="1"/>
</dbReference>
<feature type="compositionally biased region" description="Basic and acidic residues" evidence="2">
    <location>
        <begin position="1"/>
        <end position="12"/>
    </location>
</feature>